<keyword evidence="7" id="KW-1185">Reference proteome</keyword>
<dbReference type="PANTHER" id="PTHR30050:SF4">
    <property type="entry name" value="ATP-BINDING PROTEIN RV3427C IN INSERTION SEQUENCE-RELATED"/>
    <property type="match status" value="1"/>
</dbReference>
<evidence type="ECO:0000313" key="7">
    <source>
        <dbReference type="Proteomes" id="UP000032303"/>
    </source>
</evidence>
<sequence>MTQQTLNRLRELKLSGMAEALERQQEQPGTYEELSFTERLSLLVEQEQSVRQQRKHDRLIRQAKFKLNATVQEIDYQHPRNIERSRIARLAQRDWLDRGQNLLITGPCGSGKTYLGCALGHNACLQGYSVRYYRTSRLLLALTQSKADGTYHKLLAQLAKVRLLILDDWGLEPLKAAHRNDLMEIMDDRYAQASTVLISQLPTDQWYAQIGDNTLADAILDRLMHNAHRLQLKGESMRKKLGTLTEDEHLS</sequence>
<dbReference type="KEGG" id="pgb:H744_1c0494"/>
<dbReference type="OrthoDB" id="8150723at2"/>
<accession>A0A0C5WX68</accession>
<evidence type="ECO:0000259" key="3">
    <source>
        <dbReference type="Pfam" id="PF01695"/>
    </source>
</evidence>
<protein>
    <submittedName>
        <fullName evidence="6">IstB domain protein ATP-binding protein</fullName>
    </submittedName>
</protein>
<dbReference type="Proteomes" id="UP000032303">
    <property type="component" value="Chromosome 1"/>
</dbReference>
<dbReference type="NCBIfam" id="NF038214">
    <property type="entry name" value="IS21_help_AAA"/>
    <property type="match status" value="1"/>
</dbReference>
<name>A0A0C5WX68_9GAMM</name>
<organism evidence="6 7">
    <name type="scientific">Photobacterium gaetbulicola Gung47</name>
    <dbReference type="NCBI Taxonomy" id="658445"/>
    <lineage>
        <taxon>Bacteria</taxon>
        <taxon>Pseudomonadati</taxon>
        <taxon>Pseudomonadota</taxon>
        <taxon>Gammaproteobacteria</taxon>
        <taxon>Vibrionales</taxon>
        <taxon>Vibrionaceae</taxon>
        <taxon>Photobacterium</taxon>
    </lineage>
</organism>
<dbReference type="Proteomes" id="UP000032303">
    <property type="component" value="Chromosome 2"/>
</dbReference>
<dbReference type="PANTHER" id="PTHR30050">
    <property type="entry name" value="CHROMOSOMAL REPLICATION INITIATOR PROTEIN DNAA"/>
    <property type="match status" value="1"/>
</dbReference>
<evidence type="ECO:0000313" key="4">
    <source>
        <dbReference type="EMBL" id="AJR05519.1"/>
    </source>
</evidence>
<proteinExistence type="predicted"/>
<dbReference type="Gene3D" id="3.40.50.300">
    <property type="entry name" value="P-loop containing nucleotide triphosphate hydrolases"/>
    <property type="match status" value="1"/>
</dbReference>
<evidence type="ECO:0000313" key="5">
    <source>
        <dbReference type="EMBL" id="AJR06882.1"/>
    </source>
</evidence>
<reference evidence="6 7" key="1">
    <citation type="submission" date="2013-05" db="EMBL/GenBank/DDBJ databases">
        <title>Complete genome sequence of the lipase-producing bacterium Photobacterium gaetbulicola Gung47.</title>
        <authorList>
            <person name="Kim Y.-O."/>
        </authorList>
    </citation>
    <scope>NUCLEOTIDE SEQUENCE [LARGE SCALE GENOMIC DNA]</scope>
    <source>
        <strain evidence="6 7">Gung47</strain>
    </source>
</reference>
<keyword evidence="2 6" id="KW-0067">ATP-binding</keyword>
<dbReference type="SUPFAM" id="SSF52540">
    <property type="entry name" value="P-loop containing nucleoside triphosphate hydrolases"/>
    <property type="match status" value="1"/>
</dbReference>
<dbReference type="CDD" id="cd00009">
    <property type="entry name" value="AAA"/>
    <property type="match status" value="1"/>
</dbReference>
<dbReference type="PATRIC" id="fig|658445.3.peg.2018"/>
<dbReference type="InterPro" id="IPR047661">
    <property type="entry name" value="IstB"/>
</dbReference>
<dbReference type="GO" id="GO:0005524">
    <property type="term" value="F:ATP binding"/>
    <property type="evidence" value="ECO:0007669"/>
    <property type="project" value="UniProtKB-KW"/>
</dbReference>
<gene>
    <name evidence="4" type="ORF">H744_1c0494</name>
    <name evidence="5" type="ORF">H744_2c0120</name>
    <name evidence="6" type="ORF">H744_2c2978</name>
</gene>
<dbReference type="InterPro" id="IPR002611">
    <property type="entry name" value="IstB_ATP-bd"/>
</dbReference>
<evidence type="ECO:0000256" key="1">
    <source>
        <dbReference type="ARBA" id="ARBA00022741"/>
    </source>
</evidence>
<dbReference type="EMBL" id="CP005974">
    <property type="protein sequence ID" value="AJR09629.1"/>
    <property type="molecule type" value="Genomic_DNA"/>
</dbReference>
<dbReference type="PIRSF" id="PIRSF003073">
    <property type="entry name" value="DNAC_TnpB_IstB"/>
    <property type="match status" value="1"/>
</dbReference>
<dbReference type="EMBL" id="CP005974">
    <property type="protein sequence ID" value="AJR06882.1"/>
    <property type="molecule type" value="Genomic_DNA"/>
</dbReference>
<dbReference type="GO" id="GO:0006260">
    <property type="term" value="P:DNA replication"/>
    <property type="evidence" value="ECO:0007669"/>
    <property type="project" value="TreeGrafter"/>
</dbReference>
<evidence type="ECO:0000256" key="2">
    <source>
        <dbReference type="ARBA" id="ARBA00022840"/>
    </source>
</evidence>
<dbReference type="Pfam" id="PF01695">
    <property type="entry name" value="IstB_IS21"/>
    <property type="match status" value="1"/>
</dbReference>
<dbReference type="KEGG" id="pgb:H744_2c2978"/>
<dbReference type="InterPro" id="IPR027417">
    <property type="entry name" value="P-loop_NTPase"/>
</dbReference>
<dbReference type="KEGG" id="pgb:H744_2c0120"/>
<dbReference type="AlphaFoldDB" id="A0A0C5WX68"/>
<dbReference type="HOGENOM" id="CLU_062999_7_0_6"/>
<feature type="domain" description="IstB-like ATP-binding" evidence="3">
    <location>
        <begin position="9"/>
        <end position="240"/>
    </location>
</feature>
<dbReference type="STRING" id="658445.H744_1c0494"/>
<dbReference type="EMBL" id="CP005973">
    <property type="protein sequence ID" value="AJR05519.1"/>
    <property type="molecule type" value="Genomic_DNA"/>
</dbReference>
<dbReference type="InterPro" id="IPR028350">
    <property type="entry name" value="DNAC/IstB-like"/>
</dbReference>
<evidence type="ECO:0000313" key="6">
    <source>
        <dbReference type="EMBL" id="AJR09629.1"/>
    </source>
</evidence>
<keyword evidence="1" id="KW-0547">Nucleotide-binding</keyword>